<dbReference type="InterPro" id="IPR011009">
    <property type="entry name" value="Kinase-like_dom_sf"/>
</dbReference>
<reference evidence="4 5" key="2">
    <citation type="submission" date="2018-03" db="EMBL/GenBank/DDBJ databases">
        <authorList>
            <person name="Keele B.F."/>
        </authorList>
    </citation>
    <scope>NUCLEOTIDE SEQUENCE [LARGE SCALE GENOMIC DNA]</scope>
    <source>
        <strain evidence="4 5">D13</strain>
    </source>
</reference>
<dbReference type="EMBL" id="CP027860">
    <property type="protein sequence ID" value="AVP97212.1"/>
    <property type="molecule type" value="Genomic_DNA"/>
</dbReference>
<dbReference type="Gene3D" id="1.10.510.10">
    <property type="entry name" value="Transferase(Phosphotransferase) domain 1"/>
    <property type="match status" value="1"/>
</dbReference>
<dbReference type="InterPro" id="IPR050154">
    <property type="entry name" value="UbiB_kinase"/>
</dbReference>
<dbReference type="SUPFAM" id="SSF56112">
    <property type="entry name" value="Protein kinase-like (PK-like)"/>
    <property type="match status" value="1"/>
</dbReference>
<evidence type="ECO:0000256" key="2">
    <source>
        <dbReference type="SAM" id="Phobius"/>
    </source>
</evidence>
<evidence type="ECO:0000313" key="4">
    <source>
        <dbReference type="EMBL" id="AVP97212.1"/>
    </source>
</evidence>
<evidence type="ECO:0000256" key="1">
    <source>
        <dbReference type="ARBA" id="ARBA00009670"/>
    </source>
</evidence>
<reference evidence="4 5" key="1">
    <citation type="submission" date="2018-03" db="EMBL/GenBank/DDBJ databases">
        <title>Ahniella affigens gen. nov., sp. nov., a gammaproteobacterium isolated from sandy soil near a stream.</title>
        <authorList>
            <person name="Ko Y."/>
            <person name="Kim J.-H."/>
        </authorList>
    </citation>
    <scope>NUCLEOTIDE SEQUENCE [LARGE SCALE GENOMIC DNA]</scope>
    <source>
        <strain evidence="4 5">D13</strain>
    </source>
</reference>
<dbReference type="Proteomes" id="UP000241074">
    <property type="component" value="Chromosome"/>
</dbReference>
<dbReference type="OrthoDB" id="9795390at2"/>
<feature type="domain" description="Protein kinase" evidence="3">
    <location>
        <begin position="155"/>
        <end position="492"/>
    </location>
</feature>
<dbReference type="AlphaFoldDB" id="A0A2P1PQV3"/>
<feature type="transmembrane region" description="Helical" evidence="2">
    <location>
        <begin position="587"/>
        <end position="608"/>
    </location>
</feature>
<organism evidence="4 5">
    <name type="scientific">Ahniella affigens</name>
    <dbReference type="NCBI Taxonomy" id="2021234"/>
    <lineage>
        <taxon>Bacteria</taxon>
        <taxon>Pseudomonadati</taxon>
        <taxon>Pseudomonadota</taxon>
        <taxon>Gammaproteobacteria</taxon>
        <taxon>Lysobacterales</taxon>
        <taxon>Rhodanobacteraceae</taxon>
        <taxon>Ahniella</taxon>
    </lineage>
</organism>
<dbReference type="GO" id="GO:0004672">
    <property type="term" value="F:protein kinase activity"/>
    <property type="evidence" value="ECO:0007669"/>
    <property type="project" value="InterPro"/>
</dbReference>
<feature type="transmembrane region" description="Helical" evidence="2">
    <location>
        <begin position="54"/>
        <end position="77"/>
    </location>
</feature>
<protein>
    <recommendedName>
        <fullName evidence="3">Protein kinase domain-containing protein</fullName>
    </recommendedName>
</protein>
<dbReference type="GO" id="GO:0005524">
    <property type="term" value="F:ATP binding"/>
    <property type="evidence" value="ECO:0007669"/>
    <property type="project" value="InterPro"/>
</dbReference>
<dbReference type="Pfam" id="PF03109">
    <property type="entry name" value="ABC1"/>
    <property type="match status" value="1"/>
</dbReference>
<feature type="transmembrane region" description="Helical" evidence="2">
    <location>
        <begin position="547"/>
        <end position="567"/>
    </location>
</feature>
<name>A0A2P1PQV3_9GAMM</name>
<dbReference type="InterPro" id="IPR004147">
    <property type="entry name" value="ABC1_dom"/>
</dbReference>
<dbReference type="RefSeq" id="WP_106891136.1">
    <property type="nucleotide sequence ID" value="NZ_CP027860.1"/>
</dbReference>
<gene>
    <name evidence="4" type="ORF">C7S18_08390</name>
</gene>
<evidence type="ECO:0000313" key="5">
    <source>
        <dbReference type="Proteomes" id="UP000241074"/>
    </source>
</evidence>
<keyword evidence="2" id="KW-0472">Membrane</keyword>
<keyword evidence="5" id="KW-1185">Reference proteome</keyword>
<dbReference type="PANTHER" id="PTHR10566:SF113">
    <property type="entry name" value="PROTEIN ACTIVITY OF BC1 COMPLEX KINASE 7, CHLOROPLASTIC"/>
    <property type="match status" value="1"/>
</dbReference>
<dbReference type="PANTHER" id="PTHR10566">
    <property type="entry name" value="CHAPERONE-ACTIVITY OF BC1 COMPLEX CABC1 -RELATED"/>
    <property type="match status" value="1"/>
</dbReference>
<keyword evidence="2" id="KW-1133">Transmembrane helix</keyword>
<dbReference type="InterPro" id="IPR000719">
    <property type="entry name" value="Prot_kinase_dom"/>
</dbReference>
<keyword evidence="2" id="KW-0812">Transmembrane</keyword>
<dbReference type="PROSITE" id="PS50011">
    <property type="entry name" value="PROTEIN_KINASE_DOM"/>
    <property type="match status" value="1"/>
</dbReference>
<comment type="similarity">
    <text evidence="1">Belongs to the protein kinase superfamily. ADCK protein kinase family.</text>
</comment>
<dbReference type="CDD" id="cd05121">
    <property type="entry name" value="ABC1_ADCK3-like"/>
    <property type="match status" value="1"/>
</dbReference>
<proteinExistence type="inferred from homology"/>
<dbReference type="KEGG" id="xba:C7S18_08390"/>
<sequence>MPPLPMVPADGRHNQARVLSSLPEPKRLTPNGAIRRTPPLRRFEFFHASLIRCLYRAGRCGVTALVLMAVITIDILLRRNSAERRARRVRAAFQSLGPTFIKLGQQLSARVDLVPYPYILELEKLLDDVPAFPAAQAIAIIERTTGRRLTEIFQTFDPKPIGSGSIACVFQAVLQTGEHVAVKVRRPGIGEQLAADLTVLRWGCLALELFAFPPGFTRNFVDDLRTMLFEELNFAREARFTELFRHQVKQAKLKFVSAPKVHHRWCSFEVLVSEFVSGVWMTDILHAVETQDQTILQHLSEQGIRPKKLARRVLRTSRFGAFEGWAFHADFHPANILVRPDNRLILIDFGSCGTSTEKERRIWRAFFHAQGQSDVSGMVRAIIGMLDPLPPVDLDEFSKRLEAEFWRDLHAHKSKHAHWWERTTTNLWIGFFLLTRQYRIPVNINILKTIRASLLSHTIAARLHPNIDHYAEFRKYAADAGRRARKRVHARLNALGTDQTYLDIEQGIAAARAGFERLQRYLDTYYVNANRQEQTGAFLFQEAIRGLGVGALLLVVTKTWMVLRLIASGQHTVQETLSAQFQTSAGWATAVTHPLFLVTATLAGLYVVRRLWQRLGMKYPAAT</sequence>
<evidence type="ECO:0000259" key="3">
    <source>
        <dbReference type="PROSITE" id="PS50011"/>
    </source>
</evidence>
<accession>A0A2P1PQV3</accession>